<reference evidence="2 3" key="1">
    <citation type="submission" date="2019-07" db="EMBL/GenBank/DDBJ databases">
        <title>R&amp;d 2014.</title>
        <authorList>
            <person name="Klenk H.-P."/>
        </authorList>
    </citation>
    <scope>NUCLEOTIDE SEQUENCE [LARGE SCALE GENOMIC DNA]</scope>
    <source>
        <strain evidence="2 3">DSM 43194</strain>
    </source>
</reference>
<dbReference type="EMBL" id="VLJV01000001">
    <property type="protein sequence ID" value="TWH21108.1"/>
    <property type="molecule type" value="Genomic_DNA"/>
</dbReference>
<evidence type="ECO:0000313" key="2">
    <source>
        <dbReference type="EMBL" id="TWH21108.1"/>
    </source>
</evidence>
<proteinExistence type="predicted"/>
<dbReference type="OrthoDB" id="3821358at2"/>
<feature type="domain" description="DUF6879" evidence="1">
    <location>
        <begin position="10"/>
        <end position="171"/>
    </location>
</feature>
<name>A0A660CC23_9PSEU</name>
<evidence type="ECO:0000259" key="1">
    <source>
        <dbReference type="Pfam" id="PF21806"/>
    </source>
</evidence>
<dbReference type="Proteomes" id="UP000317303">
    <property type="component" value="Unassembled WGS sequence"/>
</dbReference>
<dbReference type="InterPro" id="IPR049244">
    <property type="entry name" value="DUF6879"/>
</dbReference>
<sequence>MTARRHSPDELGALLAGVRRSSWRWECQGYYAVDAAEVDAWRAGRDVEQTDDDRAWLAYIGRLRDTGVPFERVRMLTEPLTDYLRWMLDTTHINVAAGEDIRWIEQARARRLGMPDYDFYLLDDERVAFLRFDDAAELVGVDVDDDVDIVRTHQHWRERVWPLATRHDDYIAGAR</sequence>
<comment type="caution">
    <text evidence="2">The sequence shown here is derived from an EMBL/GenBank/DDBJ whole genome shotgun (WGS) entry which is preliminary data.</text>
</comment>
<dbReference type="RefSeq" id="WP_030532260.1">
    <property type="nucleotide sequence ID" value="NZ_JOIJ01000007.1"/>
</dbReference>
<keyword evidence="3" id="KW-1185">Reference proteome</keyword>
<dbReference type="AlphaFoldDB" id="A0A660CC23"/>
<evidence type="ECO:0000313" key="3">
    <source>
        <dbReference type="Proteomes" id="UP000317303"/>
    </source>
</evidence>
<gene>
    <name evidence="2" type="ORF">JD82_02962</name>
</gene>
<accession>A0A660CC23</accession>
<dbReference type="Pfam" id="PF21806">
    <property type="entry name" value="DUF6879"/>
    <property type="match status" value="1"/>
</dbReference>
<organism evidence="2 3">
    <name type="scientific">Prauserella rugosa</name>
    <dbReference type="NCBI Taxonomy" id="43354"/>
    <lineage>
        <taxon>Bacteria</taxon>
        <taxon>Bacillati</taxon>
        <taxon>Actinomycetota</taxon>
        <taxon>Actinomycetes</taxon>
        <taxon>Pseudonocardiales</taxon>
        <taxon>Pseudonocardiaceae</taxon>
        <taxon>Prauserella</taxon>
    </lineage>
</organism>
<protein>
    <recommendedName>
        <fullName evidence="1">DUF6879 domain-containing protein</fullName>
    </recommendedName>
</protein>